<dbReference type="OrthoDB" id="7464126at2759"/>
<dbReference type="InterPro" id="IPR056884">
    <property type="entry name" value="NPHP3-like_N"/>
</dbReference>
<feature type="region of interest" description="Disordered" evidence="2">
    <location>
        <begin position="1"/>
        <end position="34"/>
    </location>
</feature>
<evidence type="ECO:0000313" key="5">
    <source>
        <dbReference type="Proteomes" id="UP000076532"/>
    </source>
</evidence>
<dbReference type="AlphaFoldDB" id="A0A166C573"/>
<name>A0A166C573_9AGAM</name>
<organism evidence="4 5">
    <name type="scientific">Athelia psychrophila</name>
    <dbReference type="NCBI Taxonomy" id="1759441"/>
    <lineage>
        <taxon>Eukaryota</taxon>
        <taxon>Fungi</taxon>
        <taxon>Dikarya</taxon>
        <taxon>Basidiomycota</taxon>
        <taxon>Agaricomycotina</taxon>
        <taxon>Agaricomycetes</taxon>
        <taxon>Agaricomycetidae</taxon>
        <taxon>Atheliales</taxon>
        <taxon>Atheliaceae</taxon>
        <taxon>Athelia</taxon>
    </lineage>
</organism>
<keyword evidence="1" id="KW-0677">Repeat</keyword>
<dbReference type="EMBL" id="KV417635">
    <property type="protein sequence ID" value="KZP13304.1"/>
    <property type="molecule type" value="Genomic_DNA"/>
</dbReference>
<keyword evidence="5" id="KW-1185">Reference proteome</keyword>
<evidence type="ECO:0000256" key="2">
    <source>
        <dbReference type="SAM" id="MobiDB-lite"/>
    </source>
</evidence>
<feature type="domain" description="Nephrocystin 3-like N-terminal" evidence="3">
    <location>
        <begin position="155"/>
        <end position="278"/>
    </location>
</feature>
<protein>
    <recommendedName>
        <fullName evidence="3">Nephrocystin 3-like N-terminal domain-containing protein</fullName>
    </recommendedName>
</protein>
<dbReference type="Proteomes" id="UP000076532">
    <property type="component" value="Unassembled WGS sequence"/>
</dbReference>
<gene>
    <name evidence="4" type="ORF">FIBSPDRAFT_897557</name>
</gene>
<reference evidence="4 5" key="1">
    <citation type="journal article" date="2016" name="Mol. Biol. Evol.">
        <title>Comparative Genomics of Early-Diverging Mushroom-Forming Fungi Provides Insights into the Origins of Lignocellulose Decay Capabilities.</title>
        <authorList>
            <person name="Nagy L.G."/>
            <person name="Riley R."/>
            <person name="Tritt A."/>
            <person name="Adam C."/>
            <person name="Daum C."/>
            <person name="Floudas D."/>
            <person name="Sun H."/>
            <person name="Yadav J.S."/>
            <person name="Pangilinan J."/>
            <person name="Larsson K.H."/>
            <person name="Matsuura K."/>
            <person name="Barry K."/>
            <person name="Labutti K."/>
            <person name="Kuo R."/>
            <person name="Ohm R.A."/>
            <person name="Bhattacharya S.S."/>
            <person name="Shirouzu T."/>
            <person name="Yoshinaga Y."/>
            <person name="Martin F.M."/>
            <person name="Grigoriev I.V."/>
            <person name="Hibbett D.S."/>
        </authorList>
    </citation>
    <scope>NUCLEOTIDE SEQUENCE [LARGE SCALE GENOMIC DNA]</scope>
    <source>
        <strain evidence="4 5">CBS 109695</strain>
    </source>
</reference>
<accession>A0A166C573</accession>
<evidence type="ECO:0000313" key="4">
    <source>
        <dbReference type="EMBL" id="KZP13304.1"/>
    </source>
</evidence>
<proteinExistence type="predicted"/>
<dbReference type="PANTHER" id="PTHR10039">
    <property type="entry name" value="AMELOGENIN"/>
    <property type="match status" value="1"/>
</dbReference>
<evidence type="ECO:0000256" key="1">
    <source>
        <dbReference type="ARBA" id="ARBA00022737"/>
    </source>
</evidence>
<dbReference type="Pfam" id="PF24883">
    <property type="entry name" value="NPHP3_N"/>
    <property type="match status" value="1"/>
</dbReference>
<evidence type="ECO:0000259" key="3">
    <source>
        <dbReference type="Pfam" id="PF24883"/>
    </source>
</evidence>
<sequence>MLGATGSKRTGESMVSDRPLKIQRPGHSPDHNSAREEQTFISIGTSGTVTNVGGDYNVYHEPEENIEKWIDAPDTSPNFNAARKKHTPDTGSWFLDGPVFKRWKEHPEILLWLHGGPMNAQLAAERPFCGAYMGYQIFRAQLDSNSYFSAAAVQEVVDFCDSTASTGYASFFFDGRSAETALLVHEKLVRSVMMQLSCRCDGVPVALAEMYRKCDKGSRQPSIKLLEATLFRILDSFDDVYIVIDSLDECSERQEIVQWVQSITSRASGKLHMVVSSRPEPEIMQGLRELTQLEEICISGHQMESDIRSFLNKRLSQRDASKWTNGQKGMIKETLTDGADGMFRWVALQADHLIKCASPQDLKKRLKALPRDLNESYARTLSESPDPGNLKRILQWLAYSRRAMTVDEIADVAVVDFGSDDSGLPVYDADRRFADPDHVFSLCYGLVTEVEGTVACRFQ</sequence>
<dbReference type="PANTHER" id="PTHR10039:SF16">
    <property type="entry name" value="GPI INOSITOL-DEACYLASE"/>
    <property type="match status" value="1"/>
</dbReference>
<dbReference type="STRING" id="436010.A0A166C573"/>